<dbReference type="Pfam" id="PF00102">
    <property type="entry name" value="Y_phosphatase"/>
    <property type="match status" value="2"/>
</dbReference>
<comment type="catalytic activity">
    <reaction evidence="4">
        <text>O-phospho-L-tyrosyl-[protein] + H2O = L-tyrosyl-[protein] + phosphate</text>
        <dbReference type="Rhea" id="RHEA:10684"/>
        <dbReference type="Rhea" id="RHEA-COMP:10136"/>
        <dbReference type="Rhea" id="RHEA-COMP:20101"/>
        <dbReference type="ChEBI" id="CHEBI:15377"/>
        <dbReference type="ChEBI" id="CHEBI:43474"/>
        <dbReference type="ChEBI" id="CHEBI:46858"/>
        <dbReference type="ChEBI" id="CHEBI:61978"/>
        <dbReference type="EC" id="3.1.3.48"/>
    </reaction>
</comment>
<evidence type="ECO:0000313" key="9">
    <source>
        <dbReference type="Proteomes" id="UP001174909"/>
    </source>
</evidence>
<evidence type="ECO:0000256" key="5">
    <source>
        <dbReference type="SAM" id="Phobius"/>
    </source>
</evidence>
<reference evidence="8" key="1">
    <citation type="submission" date="2023-03" db="EMBL/GenBank/DDBJ databases">
        <authorList>
            <person name="Steffen K."/>
            <person name="Cardenas P."/>
        </authorList>
    </citation>
    <scope>NUCLEOTIDE SEQUENCE</scope>
</reference>
<feature type="domain" description="Tyrosine specific protein phosphatases" evidence="7">
    <location>
        <begin position="337"/>
        <end position="412"/>
    </location>
</feature>
<dbReference type="PRINTS" id="PR00700">
    <property type="entry name" value="PRTYPHPHTASE"/>
</dbReference>
<dbReference type="PROSITE" id="PS00383">
    <property type="entry name" value="TYR_PHOSPHATASE_1"/>
    <property type="match status" value="1"/>
</dbReference>
<keyword evidence="5" id="KW-0812">Transmembrane</keyword>
<organism evidence="8 9">
    <name type="scientific">Geodia barretti</name>
    <name type="common">Barrett's horny sponge</name>
    <dbReference type="NCBI Taxonomy" id="519541"/>
    <lineage>
        <taxon>Eukaryota</taxon>
        <taxon>Metazoa</taxon>
        <taxon>Porifera</taxon>
        <taxon>Demospongiae</taxon>
        <taxon>Heteroscleromorpha</taxon>
        <taxon>Tetractinellida</taxon>
        <taxon>Astrophorina</taxon>
        <taxon>Geodiidae</taxon>
        <taxon>Geodia</taxon>
    </lineage>
</organism>
<dbReference type="EC" id="3.1.3.48" evidence="1"/>
<dbReference type="Gene3D" id="3.90.190.10">
    <property type="entry name" value="Protein tyrosine phosphatase superfamily"/>
    <property type="match status" value="2"/>
</dbReference>
<dbReference type="PROSITE" id="PS50055">
    <property type="entry name" value="TYR_PHOSPHATASE_PTP"/>
    <property type="match status" value="2"/>
</dbReference>
<keyword evidence="8" id="KW-0675">Receptor</keyword>
<dbReference type="SMART" id="SM00404">
    <property type="entry name" value="PTPc_motif"/>
    <property type="match status" value="2"/>
</dbReference>
<dbReference type="SUPFAM" id="SSF52799">
    <property type="entry name" value="(Phosphotyrosine protein) phosphatases II"/>
    <property type="match status" value="2"/>
</dbReference>
<protein>
    <recommendedName>
        <fullName evidence="1">protein-tyrosine-phosphatase</fullName>
        <ecNumber evidence="1">3.1.3.48</ecNumber>
    </recommendedName>
</protein>
<dbReference type="AlphaFoldDB" id="A0AA35SY52"/>
<keyword evidence="5" id="KW-1133">Transmembrane helix</keyword>
<gene>
    <name evidence="8" type="ORF">GBAR_LOCUS21040</name>
</gene>
<keyword evidence="5" id="KW-0472">Membrane</keyword>
<dbReference type="InterPro" id="IPR000387">
    <property type="entry name" value="Tyr_Pase_dom"/>
</dbReference>
<keyword evidence="9" id="KW-1185">Reference proteome</keyword>
<keyword evidence="3" id="KW-0904">Protein phosphatase</keyword>
<evidence type="ECO:0000256" key="2">
    <source>
        <dbReference type="ARBA" id="ARBA00022801"/>
    </source>
</evidence>
<comment type="caution">
    <text evidence="8">The sequence shown here is derived from an EMBL/GenBank/DDBJ whole genome shotgun (WGS) entry which is preliminary data.</text>
</comment>
<dbReference type="PROSITE" id="PS50056">
    <property type="entry name" value="TYR_PHOSPHATASE_2"/>
    <property type="match status" value="2"/>
</dbReference>
<dbReference type="InterPro" id="IPR050348">
    <property type="entry name" value="Protein-Tyr_Phosphatase"/>
</dbReference>
<feature type="domain" description="Tyrosine specific protein phosphatases" evidence="7">
    <location>
        <begin position="601"/>
        <end position="676"/>
    </location>
</feature>
<dbReference type="CDD" id="cd00047">
    <property type="entry name" value="PTPc"/>
    <property type="match status" value="2"/>
</dbReference>
<dbReference type="InterPro" id="IPR016130">
    <property type="entry name" value="Tyr_Pase_AS"/>
</dbReference>
<evidence type="ECO:0000256" key="3">
    <source>
        <dbReference type="ARBA" id="ARBA00022912"/>
    </source>
</evidence>
<feature type="domain" description="Tyrosine-protein phosphatase" evidence="6">
    <location>
        <begin position="454"/>
        <end position="685"/>
    </location>
</feature>
<dbReference type="InterPro" id="IPR000242">
    <property type="entry name" value="PTP_cat"/>
</dbReference>
<proteinExistence type="predicted"/>
<dbReference type="InterPro" id="IPR003595">
    <property type="entry name" value="Tyr_Pase_cat"/>
</dbReference>
<accession>A0AA35SY52</accession>
<keyword evidence="2" id="KW-0378">Hydrolase</keyword>
<dbReference type="PANTHER" id="PTHR19134">
    <property type="entry name" value="RECEPTOR-TYPE TYROSINE-PROTEIN PHOSPHATASE"/>
    <property type="match status" value="1"/>
</dbReference>
<dbReference type="EMBL" id="CASHTH010002954">
    <property type="protein sequence ID" value="CAI8037622.1"/>
    <property type="molecule type" value="Genomic_DNA"/>
</dbReference>
<name>A0AA35SY52_GEOBA</name>
<dbReference type="GO" id="GO:0004725">
    <property type="term" value="F:protein tyrosine phosphatase activity"/>
    <property type="evidence" value="ECO:0007669"/>
    <property type="project" value="UniProtKB-EC"/>
</dbReference>
<evidence type="ECO:0000259" key="6">
    <source>
        <dbReference type="PROSITE" id="PS50055"/>
    </source>
</evidence>
<feature type="transmembrane region" description="Helical" evidence="5">
    <location>
        <begin position="28"/>
        <end position="53"/>
    </location>
</feature>
<feature type="domain" description="Tyrosine-protein phosphatase" evidence="6">
    <location>
        <begin position="159"/>
        <end position="421"/>
    </location>
</feature>
<dbReference type="SMART" id="SM00194">
    <property type="entry name" value="PTPc"/>
    <property type="match status" value="2"/>
</dbReference>
<evidence type="ECO:0000259" key="7">
    <source>
        <dbReference type="PROSITE" id="PS50056"/>
    </source>
</evidence>
<sequence length="695" mass="78448">MAEDLLQCCIGNKIASSRVGEGRPGSSLALPVAVSISVFIAVLTVIVIMFILLRKKYSFKEGNLSIARKSYPTGSVGEGSIGEGEEGKTEEIEMEGPLVNVVVDDETCEEDGVPNQMQEETEDYFQDPTSILLPDIDPIPTERFPEYVRDMLYGEEHKLKAEFSALGKLPQPPSTVAVLPHNKAHNRFKNIYPYDRSRVCLKATPGVDSCDYINASFIDGYGGMKNAYIAAQGPVDVSVESFWRMVWEYETPTILMLTQCTEAGKVKCVQYWPEKLHDSLSVGEKFRVTFSSNMPFAEYEFRKFKLENLSESESKHMTVSHLHYTAWPDHGVPDNVMSLIAFIRHVRKLHPVSHQQPLLVHCSAGVGRTGTLILLDIIMQQMKTEGTISVLHWLRNLRMQRMKMVQSQQQYEFIHCGLSELVVCGETEVAAANLRIALKNLKKKGPDGLTGFQRQMQIIEEVSSHHPVTFSDAEEEYNRIRTDSLTNYPGYKQKGAYIATQCPLENTVADFWRMVNEFQCGCVVMLQEEGEESSCCFWPEEEGESVVHGKLSVKLVSVKTHGDIVTRKLEMVEGAARLNRPHMVHLLQLTSWQLQGLPHPMAILSLIDQLTSTQMRCGNRRTVIMCSDGVSRTGTFLTIHCQLERLKTEGLVDFLQTIKSARLHRPGLVNNTDHYVFCHEVVNMYLDNFDTYANF</sequence>
<evidence type="ECO:0000256" key="1">
    <source>
        <dbReference type="ARBA" id="ARBA00013064"/>
    </source>
</evidence>
<dbReference type="InterPro" id="IPR029021">
    <property type="entry name" value="Prot-tyrosine_phosphatase-like"/>
</dbReference>
<evidence type="ECO:0000256" key="4">
    <source>
        <dbReference type="ARBA" id="ARBA00051722"/>
    </source>
</evidence>
<dbReference type="PANTHER" id="PTHR19134:SF449">
    <property type="entry name" value="TYROSINE-PROTEIN PHOSPHATASE 1"/>
    <property type="match status" value="1"/>
</dbReference>
<dbReference type="FunFam" id="3.90.190.10:FF:000102">
    <property type="entry name" value="Receptor-type tyrosine-protein phosphatase"/>
    <property type="match status" value="1"/>
</dbReference>
<evidence type="ECO:0000313" key="8">
    <source>
        <dbReference type="EMBL" id="CAI8037622.1"/>
    </source>
</evidence>
<dbReference type="Proteomes" id="UP001174909">
    <property type="component" value="Unassembled WGS sequence"/>
</dbReference>